<keyword evidence="2" id="KW-1185">Reference proteome</keyword>
<name>A0AAV6HAL0_9TELE</name>
<accession>A0AAV6HAL0</accession>
<gene>
    <name evidence="1" type="ORF">AALO_G00024570</name>
</gene>
<dbReference type="Proteomes" id="UP000823561">
    <property type="component" value="Chromosome 2"/>
</dbReference>
<dbReference type="EMBL" id="JADWDJ010000002">
    <property type="protein sequence ID" value="KAG5284248.1"/>
    <property type="molecule type" value="Genomic_DNA"/>
</dbReference>
<evidence type="ECO:0000313" key="1">
    <source>
        <dbReference type="EMBL" id="KAG5284248.1"/>
    </source>
</evidence>
<dbReference type="AlphaFoldDB" id="A0AAV6HAL0"/>
<comment type="caution">
    <text evidence="1">The sequence shown here is derived from an EMBL/GenBank/DDBJ whole genome shotgun (WGS) entry which is preliminary data.</text>
</comment>
<proteinExistence type="predicted"/>
<sequence length="96" mass="10959">MNLSYSQWIVTGWALLNCHKMIGSKRHPMMKGCALLNCPIYPVQTFHTGSLKLCPLYRVQTFHTGSLKLLKDFPDQLLLDAQLLKGSFWSRSENCS</sequence>
<evidence type="ECO:0000313" key="2">
    <source>
        <dbReference type="Proteomes" id="UP000823561"/>
    </source>
</evidence>
<reference evidence="1" key="1">
    <citation type="submission" date="2020-10" db="EMBL/GenBank/DDBJ databases">
        <title>Chromosome-scale genome assembly of the Allis shad, Alosa alosa.</title>
        <authorList>
            <person name="Margot Z."/>
            <person name="Christophe K."/>
            <person name="Cabau C."/>
            <person name="Louis A."/>
            <person name="Berthelot C."/>
            <person name="Parey E."/>
            <person name="Roest Crollius H."/>
            <person name="Montfort J."/>
            <person name="Robinson-Rechavi M."/>
            <person name="Bucao C."/>
            <person name="Bouchez O."/>
            <person name="Gislard M."/>
            <person name="Lluch J."/>
            <person name="Milhes M."/>
            <person name="Lampietro C."/>
            <person name="Lopez Roques C."/>
            <person name="Donnadieu C."/>
            <person name="Braasch I."/>
            <person name="Desvignes T."/>
            <person name="Postlethwait J."/>
            <person name="Bobe J."/>
            <person name="Guiguen Y."/>
        </authorList>
    </citation>
    <scope>NUCLEOTIDE SEQUENCE</scope>
    <source>
        <strain evidence="1">M-15738</strain>
        <tissue evidence="1">Blood</tissue>
    </source>
</reference>
<organism evidence="1 2">
    <name type="scientific">Alosa alosa</name>
    <name type="common">allis shad</name>
    <dbReference type="NCBI Taxonomy" id="278164"/>
    <lineage>
        <taxon>Eukaryota</taxon>
        <taxon>Metazoa</taxon>
        <taxon>Chordata</taxon>
        <taxon>Craniata</taxon>
        <taxon>Vertebrata</taxon>
        <taxon>Euteleostomi</taxon>
        <taxon>Actinopterygii</taxon>
        <taxon>Neopterygii</taxon>
        <taxon>Teleostei</taxon>
        <taxon>Clupei</taxon>
        <taxon>Clupeiformes</taxon>
        <taxon>Clupeoidei</taxon>
        <taxon>Clupeidae</taxon>
        <taxon>Alosa</taxon>
    </lineage>
</organism>
<protein>
    <submittedName>
        <fullName evidence="1">Uncharacterized protein</fullName>
    </submittedName>
</protein>